<organism evidence="2">
    <name type="scientific">Perkinsus marinus (strain ATCC 50983 / TXsc)</name>
    <dbReference type="NCBI Taxonomy" id="423536"/>
    <lineage>
        <taxon>Eukaryota</taxon>
        <taxon>Sar</taxon>
        <taxon>Alveolata</taxon>
        <taxon>Perkinsozoa</taxon>
        <taxon>Perkinsea</taxon>
        <taxon>Perkinsida</taxon>
        <taxon>Perkinsidae</taxon>
        <taxon>Perkinsus</taxon>
    </lineage>
</organism>
<dbReference type="RefSeq" id="XP_002784829.1">
    <property type="nucleotide sequence ID" value="XM_002784783.1"/>
</dbReference>
<evidence type="ECO:0000313" key="1">
    <source>
        <dbReference type="EMBL" id="EER16625.1"/>
    </source>
</evidence>
<dbReference type="EMBL" id="GG672864">
    <property type="protein sequence ID" value="EER16625.1"/>
    <property type="molecule type" value="Genomic_DNA"/>
</dbReference>
<dbReference type="Proteomes" id="UP000007800">
    <property type="component" value="Unassembled WGS sequence"/>
</dbReference>
<dbReference type="InParanoid" id="C5KFX7"/>
<protein>
    <submittedName>
        <fullName evidence="1">Uncharacterized protein</fullName>
    </submittedName>
</protein>
<proteinExistence type="predicted"/>
<evidence type="ECO:0000313" key="2">
    <source>
        <dbReference type="Proteomes" id="UP000007800"/>
    </source>
</evidence>
<reference evidence="1 2" key="1">
    <citation type="submission" date="2008-07" db="EMBL/GenBank/DDBJ databases">
        <authorList>
            <person name="El-Sayed N."/>
            <person name="Caler E."/>
            <person name="Inman J."/>
            <person name="Amedeo P."/>
            <person name="Hass B."/>
            <person name="Wortman J."/>
        </authorList>
    </citation>
    <scope>NUCLEOTIDE SEQUENCE [LARGE SCALE GENOMIC DNA]</scope>
    <source>
        <strain evidence="2">ATCC 50983 / TXsc</strain>
    </source>
</reference>
<name>C5KFX7_PERM5</name>
<dbReference type="AlphaFoldDB" id="C5KFX7"/>
<dbReference type="GeneID" id="9063723"/>
<feature type="non-terminal residue" evidence="1">
    <location>
        <position position="63"/>
    </location>
</feature>
<accession>C5KFX7</accession>
<keyword evidence="2" id="KW-1185">Reference proteome</keyword>
<sequence>SIRKAVSDLDAKEVHVHVHKREHRYGFDTSDNKAEPLKLINNSIPTSSEGTSQGLKIRSFVLA</sequence>
<feature type="non-terminal residue" evidence="1">
    <location>
        <position position="1"/>
    </location>
</feature>
<gene>
    <name evidence="1" type="ORF">Pmar_PMAR018163</name>
</gene>